<accession>A0AB33IGN2</accession>
<proteinExistence type="predicted"/>
<keyword evidence="3" id="KW-1185">Reference proteome</keyword>
<evidence type="ECO:0008006" key="4">
    <source>
        <dbReference type="Google" id="ProtNLM"/>
    </source>
</evidence>
<name>A0AB33IGN2_ACEAC</name>
<dbReference type="Proteomes" id="UP000516424">
    <property type="component" value="Chromosome"/>
</dbReference>
<feature type="region of interest" description="Disordered" evidence="1">
    <location>
        <begin position="43"/>
        <end position="69"/>
    </location>
</feature>
<dbReference type="AlphaFoldDB" id="A0AB33IGN2"/>
<protein>
    <recommendedName>
        <fullName evidence="4">Transposase</fullName>
    </recommendedName>
</protein>
<evidence type="ECO:0000313" key="3">
    <source>
        <dbReference type="Proteomes" id="UP000516424"/>
    </source>
</evidence>
<evidence type="ECO:0000256" key="1">
    <source>
        <dbReference type="SAM" id="MobiDB-lite"/>
    </source>
</evidence>
<reference evidence="2 3" key="1">
    <citation type="journal article" date="2011" name="Microbiology">
        <title>Transcriptome response to different carbon sources in Acetobacter aceti.</title>
        <authorList>
            <person name="Sakurai K."/>
            <person name="Arai H."/>
            <person name="Ishii M."/>
            <person name="Igarashi Y."/>
        </authorList>
    </citation>
    <scope>NUCLEOTIDE SEQUENCE [LARGE SCALE GENOMIC DNA]</scope>
    <source>
        <strain evidence="2 3">NBRC 14818</strain>
    </source>
</reference>
<feature type="compositionally biased region" description="Basic and acidic residues" evidence="1">
    <location>
        <begin position="53"/>
        <end position="62"/>
    </location>
</feature>
<evidence type="ECO:0000313" key="2">
    <source>
        <dbReference type="EMBL" id="BCK77310.1"/>
    </source>
</evidence>
<dbReference type="EMBL" id="AP023410">
    <property type="protein sequence ID" value="BCK77310.1"/>
    <property type="molecule type" value="Genomic_DNA"/>
</dbReference>
<gene>
    <name evidence="2" type="ORF">EMQ_2916</name>
</gene>
<organism evidence="2 3">
    <name type="scientific">Acetobacter aceti NBRC 14818</name>
    <dbReference type="NCBI Taxonomy" id="887700"/>
    <lineage>
        <taxon>Bacteria</taxon>
        <taxon>Pseudomonadati</taxon>
        <taxon>Pseudomonadota</taxon>
        <taxon>Alphaproteobacteria</taxon>
        <taxon>Acetobacterales</taxon>
        <taxon>Acetobacteraceae</taxon>
        <taxon>Acetobacter</taxon>
        <taxon>Acetobacter subgen. Acetobacter</taxon>
    </lineage>
</organism>
<sequence length="69" mass="8094">MKWQSIPAELGPWWRAVQLFIRWAKLGVRKRLFELVQKQQGVASTSCGPWEVAGDRRRDQKQNRSLLTT</sequence>